<evidence type="ECO:0000256" key="1">
    <source>
        <dbReference type="SAM" id="Phobius"/>
    </source>
</evidence>
<dbReference type="EMBL" id="JABEQB010000015">
    <property type="protein sequence ID" value="NNG66891.1"/>
    <property type="molecule type" value="Genomic_DNA"/>
</dbReference>
<reference evidence="3 4" key="1">
    <citation type="submission" date="2020-04" db="EMBL/GenBank/DDBJ databases">
        <title>Draft genome sequence of Caldanaerobacter sunterraneus. strain 1523vc isolated from Griffin hot spring, Kamchatka, Russia.</title>
        <authorList>
            <person name="Toshchakov S.V."/>
            <person name="Podosokorskaya O.A."/>
            <person name="Kublanov I.V."/>
            <person name="Korzhenkov A."/>
            <person name="Patrushev M.V."/>
        </authorList>
    </citation>
    <scope>NUCLEOTIDE SEQUENCE [LARGE SCALE GENOMIC DNA]</scope>
    <source>
        <strain evidence="3 4">1523vc</strain>
    </source>
</reference>
<name>A0A7Y2PL59_9THEO</name>
<keyword evidence="1" id="KW-0812">Transmembrane</keyword>
<keyword evidence="1" id="KW-0472">Membrane</keyword>
<feature type="transmembrane region" description="Helical" evidence="1">
    <location>
        <begin position="14"/>
        <end position="37"/>
    </location>
</feature>
<evidence type="ECO:0000313" key="4">
    <source>
        <dbReference type="Proteomes" id="UP000529861"/>
    </source>
</evidence>
<dbReference type="AlphaFoldDB" id="A0A7Y2PL59"/>
<accession>A0A7Y2PL59</accession>
<protein>
    <submittedName>
        <fullName evidence="3">SHOCT domain-containing protein</fullName>
    </submittedName>
</protein>
<feature type="domain" description="SHOCT" evidence="2">
    <location>
        <begin position="51"/>
        <end position="77"/>
    </location>
</feature>
<dbReference type="Pfam" id="PF09851">
    <property type="entry name" value="SHOCT"/>
    <property type="match status" value="1"/>
</dbReference>
<proteinExistence type="predicted"/>
<dbReference type="RefSeq" id="WP_022587265.1">
    <property type="nucleotide sequence ID" value="NZ_JABEQB010000015.1"/>
</dbReference>
<organism evidence="3 4">
    <name type="scientific">Caldanaerobacter subterraneus</name>
    <dbReference type="NCBI Taxonomy" id="911092"/>
    <lineage>
        <taxon>Bacteria</taxon>
        <taxon>Bacillati</taxon>
        <taxon>Bacillota</taxon>
        <taxon>Clostridia</taxon>
        <taxon>Thermoanaerobacterales</taxon>
        <taxon>Thermoanaerobacteraceae</taxon>
        <taxon>Caldanaerobacter</taxon>
    </lineage>
</organism>
<gene>
    <name evidence="3" type="ORF">HKI81_06510</name>
</gene>
<dbReference type="InterPro" id="IPR018649">
    <property type="entry name" value="SHOCT"/>
</dbReference>
<evidence type="ECO:0000313" key="3">
    <source>
        <dbReference type="EMBL" id="NNG66891.1"/>
    </source>
</evidence>
<sequence length="80" mass="9505">MMRMMCAWGYRADVFIWGIIWSAIEIGLIIVAIYFIISSFRGTRSRSHKSDALEILKERYARGEISEEEYLERKKILEEK</sequence>
<dbReference type="Proteomes" id="UP000529861">
    <property type="component" value="Unassembled WGS sequence"/>
</dbReference>
<comment type="caution">
    <text evidence="3">The sequence shown here is derived from an EMBL/GenBank/DDBJ whole genome shotgun (WGS) entry which is preliminary data.</text>
</comment>
<evidence type="ECO:0000259" key="2">
    <source>
        <dbReference type="Pfam" id="PF09851"/>
    </source>
</evidence>
<keyword evidence="1" id="KW-1133">Transmembrane helix</keyword>